<feature type="active site" description="Proton donor/acceptor" evidence="2">
    <location>
        <position position="116"/>
    </location>
</feature>
<dbReference type="GeneID" id="65308736"/>
<keyword evidence="3" id="KW-1133">Transmembrane helix</keyword>
<dbReference type="EMBL" id="JACKWY010000006">
    <property type="protein sequence ID" value="MBB6715328.1"/>
    <property type="molecule type" value="Genomic_DNA"/>
</dbReference>
<reference evidence="5 6" key="1">
    <citation type="submission" date="2016-10" db="EMBL/GenBank/DDBJ databases">
        <authorList>
            <person name="de Groot N.N."/>
        </authorList>
    </citation>
    <scope>NUCLEOTIDE SEQUENCE [LARGE SCALE GENOMIC DNA]</scope>
    <source>
        <strain evidence="5 6">DSM 12272</strain>
    </source>
</reference>
<dbReference type="OrthoDB" id="154054at2"/>
<proteinExistence type="predicted"/>
<dbReference type="SUPFAM" id="SSF63817">
    <property type="entry name" value="Sortase"/>
    <property type="match status" value="1"/>
</dbReference>
<keyword evidence="1" id="KW-0378">Hydrolase</keyword>
<organism evidence="5 6">
    <name type="scientific">Clostridium gasigenes</name>
    <dbReference type="NCBI Taxonomy" id="94869"/>
    <lineage>
        <taxon>Bacteria</taxon>
        <taxon>Bacillati</taxon>
        <taxon>Bacillota</taxon>
        <taxon>Clostridia</taxon>
        <taxon>Eubacteriales</taxon>
        <taxon>Clostridiaceae</taxon>
        <taxon>Clostridium</taxon>
    </lineage>
</organism>
<dbReference type="Proteomes" id="UP000198597">
    <property type="component" value="Unassembled WGS sequence"/>
</dbReference>
<keyword evidence="3" id="KW-0812">Transmembrane</keyword>
<dbReference type="EMBL" id="FNJM01000005">
    <property type="protein sequence ID" value="SDP44132.1"/>
    <property type="molecule type" value="Genomic_DNA"/>
</dbReference>
<evidence type="ECO:0000256" key="3">
    <source>
        <dbReference type="SAM" id="Phobius"/>
    </source>
</evidence>
<dbReference type="NCBIfam" id="TIGR01076">
    <property type="entry name" value="sortase_fam"/>
    <property type="match status" value="1"/>
</dbReference>
<sequence>MIEKFRRIVGLILVIVGIGLIGSVIYNRIETNKKQNELKEVLQDVIKEDSTSEKTTENKELDNLGYTPIGLIEIPSIELSQGLVEGVTDEILQYYIGHFESSVKPGEKGNFAVAGHRVSNYSEAFINLYKLKPGDLVSVKSRGKEFIYQIDKNFIVDPENVEVLDQTEDATITLITCTVGAKQRVIIKGKLIDTKVI</sequence>
<feature type="transmembrane region" description="Helical" evidence="3">
    <location>
        <begin position="7"/>
        <end position="26"/>
    </location>
</feature>
<dbReference type="GO" id="GO:0016787">
    <property type="term" value="F:hydrolase activity"/>
    <property type="evidence" value="ECO:0007669"/>
    <property type="project" value="UniProtKB-KW"/>
</dbReference>
<keyword evidence="6" id="KW-1185">Reference proteome</keyword>
<evidence type="ECO:0000256" key="1">
    <source>
        <dbReference type="ARBA" id="ARBA00022801"/>
    </source>
</evidence>
<dbReference type="Proteomes" id="UP000585258">
    <property type="component" value="Unassembled WGS sequence"/>
</dbReference>
<name>A0A1H0SQS8_9CLOT</name>
<keyword evidence="3" id="KW-0472">Membrane</keyword>
<feature type="active site" description="Acyl-thioester intermediate" evidence="2">
    <location>
        <position position="177"/>
    </location>
</feature>
<protein>
    <submittedName>
        <fullName evidence="4">Class D sortase</fullName>
    </submittedName>
    <submittedName>
        <fullName evidence="5">Sortase A</fullName>
    </submittedName>
</protein>
<dbReference type="AlphaFoldDB" id="A0A1H0SQS8"/>
<dbReference type="STRING" id="94869.SAMN04488529_105181"/>
<dbReference type="Gene3D" id="2.40.260.10">
    <property type="entry name" value="Sortase"/>
    <property type="match status" value="1"/>
</dbReference>
<evidence type="ECO:0000256" key="2">
    <source>
        <dbReference type="PIRSR" id="PIRSR605754-1"/>
    </source>
</evidence>
<dbReference type="RefSeq" id="WP_089969372.1">
    <property type="nucleotide sequence ID" value="NZ_CP071376.1"/>
</dbReference>
<evidence type="ECO:0000313" key="6">
    <source>
        <dbReference type="Proteomes" id="UP000198597"/>
    </source>
</evidence>
<evidence type="ECO:0000313" key="4">
    <source>
        <dbReference type="EMBL" id="MBB6715328.1"/>
    </source>
</evidence>
<evidence type="ECO:0000313" key="5">
    <source>
        <dbReference type="EMBL" id="SDP44132.1"/>
    </source>
</evidence>
<reference evidence="4 7" key="2">
    <citation type="submission" date="2020-08" db="EMBL/GenBank/DDBJ databases">
        <title>Clostridia isolated from Swiss meat.</title>
        <authorList>
            <person name="Wambui J."/>
            <person name="Stevens M.J.A."/>
            <person name="Stephan R."/>
        </authorList>
    </citation>
    <scope>NUCLEOTIDE SEQUENCE [LARGE SCALE GENOMIC DNA]</scope>
    <source>
        <strain evidence="4 7">CM001</strain>
    </source>
</reference>
<dbReference type="CDD" id="cd06166">
    <property type="entry name" value="Sortase_D_2"/>
    <property type="match status" value="1"/>
</dbReference>
<dbReference type="InterPro" id="IPR042000">
    <property type="entry name" value="Sortase_D_2"/>
</dbReference>
<dbReference type="InterPro" id="IPR005754">
    <property type="entry name" value="Sortase"/>
</dbReference>
<evidence type="ECO:0000313" key="7">
    <source>
        <dbReference type="Proteomes" id="UP000585258"/>
    </source>
</evidence>
<gene>
    <name evidence="4" type="ORF">H7E68_11475</name>
    <name evidence="5" type="ORF">SAMN04488529_105181</name>
</gene>
<dbReference type="Pfam" id="PF04203">
    <property type="entry name" value="Sortase"/>
    <property type="match status" value="1"/>
</dbReference>
<dbReference type="InterPro" id="IPR023365">
    <property type="entry name" value="Sortase_dom-sf"/>
</dbReference>
<accession>A0A1H0SQS8</accession>